<accession>A0ABW5ZJV4</accession>
<dbReference type="RefSeq" id="WP_204728798.1">
    <property type="nucleotide sequence ID" value="NZ_JAFBDK010000005.1"/>
</dbReference>
<feature type="transmembrane region" description="Helical" evidence="1">
    <location>
        <begin position="43"/>
        <end position="62"/>
    </location>
</feature>
<proteinExistence type="predicted"/>
<dbReference type="NCBIfam" id="TIGR04104">
    <property type="entry name" value="cxxc_20_cxxc"/>
    <property type="match status" value="1"/>
</dbReference>
<dbReference type="InterPro" id="IPR026369">
    <property type="entry name" value="CxxC_20_CxxC"/>
</dbReference>
<evidence type="ECO:0000313" key="3">
    <source>
        <dbReference type="Proteomes" id="UP001597561"/>
    </source>
</evidence>
<dbReference type="EMBL" id="JBHUPG010000019">
    <property type="protein sequence ID" value="MFD2912233.1"/>
    <property type="molecule type" value="Genomic_DNA"/>
</dbReference>
<keyword evidence="1" id="KW-0472">Membrane</keyword>
<protein>
    <submittedName>
        <fullName evidence="2">TIGR04104 family putative zinc finger protein</fullName>
    </submittedName>
</protein>
<keyword evidence="1" id="KW-1133">Transmembrane helix</keyword>
<keyword evidence="1" id="KW-0812">Transmembrane</keyword>
<keyword evidence="3" id="KW-1185">Reference proteome</keyword>
<reference evidence="3" key="1">
    <citation type="journal article" date="2019" name="Int. J. Syst. Evol. Microbiol.">
        <title>The Global Catalogue of Microorganisms (GCM) 10K type strain sequencing project: providing services to taxonomists for standard genome sequencing and annotation.</title>
        <authorList>
            <consortium name="The Broad Institute Genomics Platform"/>
            <consortium name="The Broad Institute Genome Sequencing Center for Infectious Disease"/>
            <person name="Wu L."/>
            <person name="Ma J."/>
        </authorList>
    </citation>
    <scope>NUCLEOTIDE SEQUENCE [LARGE SCALE GENOMIC DNA]</scope>
    <source>
        <strain evidence="3">KCTC 13528</strain>
    </source>
</reference>
<feature type="transmembrane region" description="Helical" evidence="1">
    <location>
        <begin position="68"/>
        <end position="87"/>
    </location>
</feature>
<sequence length="101" mass="11684">MPNCENCHYKWSFFETMKIGFASSKKCPNCGAKQYVSTKSSKTIYIIYLIPLFIIVFVRPLLESLGVSSILSITLVVLFIIAYIFYIPYTIRLSNEQEPLW</sequence>
<dbReference type="Proteomes" id="UP001597561">
    <property type="component" value="Unassembled WGS sequence"/>
</dbReference>
<gene>
    <name evidence="2" type="ORF">ACFS5P_10145</name>
</gene>
<organism evidence="2 3">
    <name type="scientific">Jeotgalibacillus terrae</name>
    <dbReference type="NCBI Taxonomy" id="587735"/>
    <lineage>
        <taxon>Bacteria</taxon>
        <taxon>Bacillati</taxon>
        <taxon>Bacillota</taxon>
        <taxon>Bacilli</taxon>
        <taxon>Bacillales</taxon>
        <taxon>Caryophanaceae</taxon>
        <taxon>Jeotgalibacillus</taxon>
    </lineage>
</organism>
<evidence type="ECO:0000313" key="2">
    <source>
        <dbReference type="EMBL" id="MFD2912233.1"/>
    </source>
</evidence>
<evidence type="ECO:0000256" key="1">
    <source>
        <dbReference type="SAM" id="Phobius"/>
    </source>
</evidence>
<name>A0ABW5ZJV4_9BACL</name>
<comment type="caution">
    <text evidence="2">The sequence shown here is derived from an EMBL/GenBank/DDBJ whole genome shotgun (WGS) entry which is preliminary data.</text>
</comment>